<evidence type="ECO:0000256" key="6">
    <source>
        <dbReference type="ARBA" id="ARBA00022806"/>
    </source>
</evidence>
<keyword evidence="6" id="KW-0347">Helicase</keyword>
<dbReference type="InterPro" id="IPR045028">
    <property type="entry name" value="DinG/Rad3-like"/>
</dbReference>
<dbReference type="Proteomes" id="UP000075714">
    <property type="component" value="Unassembled WGS sequence"/>
</dbReference>
<dbReference type="GO" id="GO:1904430">
    <property type="term" value="P:negative regulation of t-circle formation"/>
    <property type="evidence" value="ECO:0007669"/>
    <property type="project" value="TreeGrafter"/>
</dbReference>
<dbReference type="GO" id="GO:0046872">
    <property type="term" value="F:metal ion binding"/>
    <property type="evidence" value="ECO:0007669"/>
    <property type="project" value="UniProtKB-KW"/>
</dbReference>
<evidence type="ECO:0000256" key="3">
    <source>
        <dbReference type="ARBA" id="ARBA00022741"/>
    </source>
</evidence>
<dbReference type="InterPro" id="IPR057498">
    <property type="entry name" value="Rtel1_ARCH"/>
</dbReference>
<feature type="region of interest" description="Disordered" evidence="13">
    <location>
        <begin position="1241"/>
        <end position="1332"/>
    </location>
</feature>
<keyword evidence="11" id="KW-0234">DNA repair</keyword>
<dbReference type="GO" id="GO:0016818">
    <property type="term" value="F:hydrolase activity, acting on acid anhydrides, in phosphorus-containing anhydrides"/>
    <property type="evidence" value="ECO:0007669"/>
    <property type="project" value="InterPro"/>
</dbReference>
<keyword evidence="9" id="KW-0411">Iron-sulfur</keyword>
<keyword evidence="1" id="KW-0004">4Fe-4S</keyword>
<keyword evidence="8" id="KW-0408">Iron</keyword>
<feature type="compositionally biased region" description="Pro residues" evidence="13">
    <location>
        <begin position="1278"/>
        <end position="1287"/>
    </location>
</feature>
<dbReference type="PANTHER" id="PTHR11472">
    <property type="entry name" value="DNA REPAIR DEAD HELICASE RAD3/XP-D SUBFAMILY MEMBER"/>
    <property type="match status" value="1"/>
</dbReference>
<feature type="region of interest" description="Disordered" evidence="13">
    <location>
        <begin position="1073"/>
        <end position="1216"/>
    </location>
</feature>
<evidence type="ECO:0000259" key="14">
    <source>
        <dbReference type="PROSITE" id="PS51193"/>
    </source>
</evidence>
<feature type="domain" description="Helicase ATP-binding" evidence="14">
    <location>
        <begin position="1"/>
        <end position="233"/>
    </location>
</feature>
<dbReference type="InterPro" id="IPR027417">
    <property type="entry name" value="P-loop_NTPase"/>
</dbReference>
<protein>
    <recommendedName>
        <fullName evidence="14">Helicase ATP-binding domain-containing protein</fullName>
    </recommendedName>
</protein>
<dbReference type="Pfam" id="PF13307">
    <property type="entry name" value="Helicase_C_2"/>
    <property type="match status" value="1"/>
</dbReference>
<dbReference type="SMART" id="SM00491">
    <property type="entry name" value="HELICc2"/>
    <property type="match status" value="1"/>
</dbReference>
<dbReference type="STRING" id="33097.A0A150GB94"/>
<dbReference type="PROSITE" id="PS00690">
    <property type="entry name" value="DEAH_ATP_HELICASE"/>
    <property type="match status" value="1"/>
</dbReference>
<keyword evidence="4" id="KW-0227">DNA damage</keyword>
<proteinExistence type="predicted"/>
<dbReference type="InterPro" id="IPR002464">
    <property type="entry name" value="DNA/RNA_helicase_DEAH_CS"/>
</dbReference>
<gene>
    <name evidence="15" type="ORF">GPECTOR_38g339</name>
</gene>
<dbReference type="Pfam" id="PF23109">
    <property type="entry name" value="ARCH_RTEL1"/>
    <property type="match status" value="1"/>
</dbReference>
<name>A0A150GB94_GONPE</name>
<evidence type="ECO:0000313" key="16">
    <source>
        <dbReference type="Proteomes" id="UP000075714"/>
    </source>
</evidence>
<keyword evidence="10" id="KW-0238">DNA-binding</keyword>
<accession>A0A150GB94</accession>
<sequence>MEQLSAQPAGPAKPERKVTTLQIAGIPVEFPFEPYACQRDFMESVITALQQVGGGGEGDRVRSTVLSSRQQTCLHPTASKLTGGAINQACKALTAAKKCSWHNQLKFGKYRNAASSLVGPVPDIEELQSAGRAHGVCPFYLGRDAGKEADIVFLPYNYLLDPSTRRTMADSINWSNAVVIFDEAHNSVSSDSCSFDITAKQLTDAMLETKRCKEVCLDRIERGMVAMVDVPAAGPGEAAGPDYRRLAADMDLLMGVLKLLENGLHSLAAKLPPPSLHGGGHGDGGGLTRPGSFLFEFLGQFGITAHSLSALNAAIDAAADITAAAEVEAGRTSGKASTVALQHLQSCLSLAFSTLEPLSDAPGAPPAHRGFRVHLHLQRSWGADKLPAPTLSYWRLASLRLRSFLLTSGTLSPMDSFAAELQIPFPVRLENPHVIAASQVSEGLDFSDRAGRAVVITGIPYAVKNDPKVRLKRDVLDEEARAAASGGGLAGEGVTTLSGEAWYTNTAMRAVNQAMGRVIRHRWDYGAILLADDRFRGASTQRNMSRWVREHVVVYDNFGRATASLTKFFKASGGGGAGGRARGGGAGEGRGNRGEDKAGFQGPQKSLPGRSTNVSAFETVAQHTTAGGTGAAPGGGGRGGNNSLLDSVPAAIDVSGIGALTATGLGGGGGGGGAKQSRAAKPSMVASSTAAAAGPAHGGKAAGGLLGLLRSAPAAATAVDVAPGTSAPGAPSATGAGPGAAAGAETSSHAAAGTGAAGSSGLAAALGVLEGDAPAGGGAAAAGPGLSRGFAGGGGGGGAVPRPPAAPLSMLAMAGSAATAVSQRAPFGSGGAAAVASGSGGSAAAVVVGPQHRLVEHARRGASGSAAGSDSQGGVSTSGRGGGGIGDGLGGGSAAAAALLEELERDGPAPGSSRTAGGLTRLVLQPVQPPAGGAGAAAAAAQAGSQDTCCDAGVREARAGGGTGAGEEGGRGDAPAAVAPAAAAAAAAKADPKAFMAQLKADLSPDAFKAFQRLMSDYRERKDLGAFVDGAVALLRPPATAHLLRGVAAFMPKTERAWFANVIQVHLRAAGQAAGTSTGSGTGTGAGSGPQLVGTAGGAAASSRIAAGPGRGPGSSSSAAAAAAVQPRGGAAGSQAAAGGPGSKALGKRPAPSDDAGQGAAVGPGAGGASAAACGRVQAAGGRTQPASGRPPAGPQSAAGAAAAAASQVHPHPSQVRAASAAAFSAAVASKGGGQLHAQLMARPSQARCGTEPSGSAAPGSAVGGGAGGGGGPARRQPAPPPQPSTNPPGYVGAYGSSGAQAPPAKRPNRGPDAAPPPGVRPAAAGGGGPAGSVLSAAASAVACGLCGKRPMVNAHEGPCGHLGCYSCWCVQLAAHFKCKTCGRPMRQKNLTKKYFM</sequence>
<evidence type="ECO:0000256" key="10">
    <source>
        <dbReference type="ARBA" id="ARBA00023125"/>
    </source>
</evidence>
<dbReference type="GO" id="GO:0051539">
    <property type="term" value="F:4 iron, 4 sulfur cluster binding"/>
    <property type="evidence" value="ECO:0007669"/>
    <property type="project" value="UniProtKB-KW"/>
</dbReference>
<dbReference type="GO" id="GO:0005524">
    <property type="term" value="F:ATP binding"/>
    <property type="evidence" value="ECO:0007669"/>
    <property type="project" value="UniProtKB-KW"/>
</dbReference>
<dbReference type="InterPro" id="IPR010614">
    <property type="entry name" value="RAD3-like_helicase_DEAD"/>
</dbReference>
<evidence type="ECO:0000256" key="12">
    <source>
        <dbReference type="ARBA" id="ARBA00023235"/>
    </source>
</evidence>
<keyword evidence="5" id="KW-0378">Hydrolase</keyword>
<dbReference type="PANTHER" id="PTHR11472:SF34">
    <property type="entry name" value="REGULATOR OF TELOMERE ELONGATION HELICASE 1"/>
    <property type="match status" value="1"/>
</dbReference>
<dbReference type="GO" id="GO:0045910">
    <property type="term" value="P:negative regulation of DNA recombination"/>
    <property type="evidence" value="ECO:0007669"/>
    <property type="project" value="TreeGrafter"/>
</dbReference>
<feature type="region of interest" description="Disordered" evidence="13">
    <location>
        <begin position="859"/>
        <end position="888"/>
    </location>
</feature>
<dbReference type="InterPro" id="IPR014013">
    <property type="entry name" value="Helic_SF1/SF2_ATP-bd_DinG/Rad3"/>
</dbReference>
<feature type="compositionally biased region" description="Low complexity" evidence="13">
    <location>
        <begin position="1185"/>
        <end position="1208"/>
    </location>
</feature>
<keyword evidence="12" id="KW-0413">Isomerase</keyword>
<dbReference type="GO" id="GO:0005634">
    <property type="term" value="C:nucleus"/>
    <property type="evidence" value="ECO:0007669"/>
    <property type="project" value="TreeGrafter"/>
</dbReference>
<evidence type="ECO:0000256" key="8">
    <source>
        <dbReference type="ARBA" id="ARBA00023004"/>
    </source>
</evidence>
<feature type="compositionally biased region" description="Gly residues" evidence="13">
    <location>
        <begin position="1262"/>
        <end position="1273"/>
    </location>
</feature>
<dbReference type="GO" id="GO:0003677">
    <property type="term" value="F:DNA binding"/>
    <property type="evidence" value="ECO:0007669"/>
    <property type="project" value="UniProtKB-KW"/>
</dbReference>
<feature type="compositionally biased region" description="Gly residues" evidence="13">
    <location>
        <begin position="574"/>
        <end position="589"/>
    </location>
</feature>
<dbReference type="GO" id="GO:0070182">
    <property type="term" value="F:DNA polymerase binding"/>
    <property type="evidence" value="ECO:0007669"/>
    <property type="project" value="TreeGrafter"/>
</dbReference>
<keyword evidence="2" id="KW-0479">Metal-binding</keyword>
<evidence type="ECO:0000256" key="1">
    <source>
        <dbReference type="ARBA" id="ARBA00022485"/>
    </source>
</evidence>
<feature type="compositionally biased region" description="Gly residues" evidence="13">
    <location>
        <begin position="1078"/>
        <end position="1088"/>
    </location>
</feature>
<evidence type="ECO:0000256" key="2">
    <source>
        <dbReference type="ARBA" id="ARBA00022723"/>
    </source>
</evidence>
<keyword evidence="16" id="KW-1185">Reference proteome</keyword>
<dbReference type="SMART" id="SM00488">
    <property type="entry name" value="DEXDc2"/>
    <property type="match status" value="1"/>
</dbReference>
<dbReference type="GO" id="GO:0010569">
    <property type="term" value="P:regulation of double-strand break repair via homologous recombination"/>
    <property type="evidence" value="ECO:0007669"/>
    <property type="project" value="TreeGrafter"/>
</dbReference>
<comment type="caution">
    <text evidence="15">The sequence shown here is derived from an EMBL/GenBank/DDBJ whole genome shotgun (WGS) entry which is preliminary data.</text>
</comment>
<dbReference type="GO" id="GO:0003678">
    <property type="term" value="F:DNA helicase activity"/>
    <property type="evidence" value="ECO:0007669"/>
    <property type="project" value="InterPro"/>
</dbReference>
<dbReference type="Gene3D" id="3.40.50.300">
    <property type="entry name" value="P-loop containing nucleotide triphosphate hydrolases"/>
    <property type="match status" value="2"/>
</dbReference>
<evidence type="ECO:0000256" key="4">
    <source>
        <dbReference type="ARBA" id="ARBA00022763"/>
    </source>
</evidence>
<evidence type="ECO:0000256" key="7">
    <source>
        <dbReference type="ARBA" id="ARBA00022840"/>
    </source>
</evidence>
<dbReference type="PROSITE" id="PS51193">
    <property type="entry name" value="HELICASE_ATP_BIND_2"/>
    <property type="match status" value="1"/>
</dbReference>
<evidence type="ECO:0000256" key="9">
    <source>
        <dbReference type="ARBA" id="ARBA00023014"/>
    </source>
</evidence>
<dbReference type="Gene3D" id="1.20.1160.20">
    <property type="match status" value="1"/>
</dbReference>
<reference evidence="16" key="1">
    <citation type="journal article" date="2016" name="Nat. Commun.">
        <title>The Gonium pectorale genome demonstrates co-option of cell cycle regulation during the evolution of multicellularity.</title>
        <authorList>
            <person name="Hanschen E.R."/>
            <person name="Marriage T.N."/>
            <person name="Ferris P.J."/>
            <person name="Hamaji T."/>
            <person name="Toyoda A."/>
            <person name="Fujiyama A."/>
            <person name="Neme R."/>
            <person name="Noguchi H."/>
            <person name="Minakuchi Y."/>
            <person name="Suzuki M."/>
            <person name="Kawai-Toyooka H."/>
            <person name="Smith D.R."/>
            <person name="Sparks H."/>
            <person name="Anderson J."/>
            <person name="Bakaric R."/>
            <person name="Luria V."/>
            <person name="Karger A."/>
            <person name="Kirschner M.W."/>
            <person name="Durand P.M."/>
            <person name="Michod R.E."/>
            <person name="Nozaki H."/>
            <person name="Olson B.J."/>
        </authorList>
    </citation>
    <scope>NUCLEOTIDE SEQUENCE [LARGE SCALE GENOMIC DNA]</scope>
    <source>
        <strain evidence="16">NIES-2863</strain>
    </source>
</reference>
<feature type="compositionally biased region" description="Gly residues" evidence="13">
    <location>
        <begin position="879"/>
        <end position="888"/>
    </location>
</feature>
<evidence type="ECO:0000256" key="13">
    <source>
        <dbReference type="SAM" id="MobiDB-lite"/>
    </source>
</evidence>
<dbReference type="OrthoDB" id="19182at2759"/>
<feature type="region of interest" description="Disordered" evidence="13">
    <location>
        <begin position="574"/>
        <end position="611"/>
    </location>
</feature>
<keyword evidence="7" id="KW-0067">ATP-binding</keyword>
<dbReference type="GO" id="GO:0090657">
    <property type="term" value="P:telomeric loop disassembly"/>
    <property type="evidence" value="ECO:0007669"/>
    <property type="project" value="TreeGrafter"/>
</dbReference>
<feature type="compositionally biased region" description="Low complexity" evidence="13">
    <location>
        <begin position="861"/>
        <end position="878"/>
    </location>
</feature>
<dbReference type="GO" id="GO:0006281">
    <property type="term" value="P:DNA repair"/>
    <property type="evidence" value="ECO:0007669"/>
    <property type="project" value="UniProtKB-KW"/>
</dbReference>
<feature type="region of interest" description="Disordered" evidence="13">
    <location>
        <begin position="721"/>
        <end position="744"/>
    </location>
</feature>
<keyword evidence="3" id="KW-0547">Nucleotide-binding</keyword>
<evidence type="ECO:0000256" key="11">
    <source>
        <dbReference type="ARBA" id="ARBA00023204"/>
    </source>
</evidence>
<organism evidence="15 16">
    <name type="scientific">Gonium pectorale</name>
    <name type="common">Green alga</name>
    <dbReference type="NCBI Taxonomy" id="33097"/>
    <lineage>
        <taxon>Eukaryota</taxon>
        <taxon>Viridiplantae</taxon>
        <taxon>Chlorophyta</taxon>
        <taxon>core chlorophytes</taxon>
        <taxon>Chlorophyceae</taxon>
        <taxon>CS clade</taxon>
        <taxon>Chlamydomonadales</taxon>
        <taxon>Volvocaceae</taxon>
        <taxon>Gonium</taxon>
    </lineage>
</organism>
<dbReference type="EMBL" id="LSYV01000039">
    <property type="protein sequence ID" value="KXZ47102.1"/>
    <property type="molecule type" value="Genomic_DNA"/>
</dbReference>
<dbReference type="InterPro" id="IPR006554">
    <property type="entry name" value="Helicase-like_DEXD_c2"/>
</dbReference>
<feature type="compositionally biased region" description="Low complexity" evidence="13">
    <location>
        <begin position="1098"/>
        <end position="1138"/>
    </location>
</feature>
<dbReference type="InterPro" id="IPR006555">
    <property type="entry name" value="ATP-dep_Helicase_C"/>
</dbReference>
<evidence type="ECO:0000313" key="15">
    <source>
        <dbReference type="EMBL" id="KXZ47102.1"/>
    </source>
</evidence>
<dbReference type="Pfam" id="PF06733">
    <property type="entry name" value="DEAD_2"/>
    <property type="match status" value="1"/>
</dbReference>
<evidence type="ECO:0000256" key="5">
    <source>
        <dbReference type="ARBA" id="ARBA00022801"/>
    </source>
</evidence>